<feature type="compositionally biased region" description="Acidic residues" evidence="1">
    <location>
        <begin position="732"/>
        <end position="743"/>
    </location>
</feature>
<dbReference type="InParanoid" id="A0A162ZXI0"/>
<dbReference type="Proteomes" id="UP000077315">
    <property type="component" value="Unassembled WGS sequence"/>
</dbReference>
<protein>
    <recommendedName>
        <fullName evidence="2">G-patch domain-containing protein</fullName>
    </recommendedName>
</protein>
<feature type="compositionally biased region" description="Basic and acidic residues" evidence="1">
    <location>
        <begin position="955"/>
        <end position="991"/>
    </location>
</feature>
<name>A0A162ZXI0_PHYB8</name>
<dbReference type="AlphaFoldDB" id="A0A162ZXI0"/>
<feature type="compositionally biased region" description="Basic residues" evidence="1">
    <location>
        <begin position="191"/>
        <end position="200"/>
    </location>
</feature>
<feature type="compositionally biased region" description="Basic and acidic residues" evidence="1">
    <location>
        <begin position="1"/>
        <end position="14"/>
    </location>
</feature>
<keyword evidence="4" id="KW-1185">Reference proteome</keyword>
<dbReference type="InterPro" id="IPR011666">
    <property type="entry name" value="DUF1604"/>
</dbReference>
<organism evidence="3 4">
    <name type="scientific">Phycomyces blakesleeanus (strain ATCC 8743b / DSM 1359 / FGSC 10004 / NBRC 33097 / NRRL 1555)</name>
    <dbReference type="NCBI Taxonomy" id="763407"/>
    <lineage>
        <taxon>Eukaryota</taxon>
        <taxon>Fungi</taxon>
        <taxon>Fungi incertae sedis</taxon>
        <taxon>Mucoromycota</taxon>
        <taxon>Mucoromycotina</taxon>
        <taxon>Mucoromycetes</taxon>
        <taxon>Mucorales</taxon>
        <taxon>Phycomycetaceae</taxon>
        <taxon>Phycomyces</taxon>
    </lineage>
</organism>
<evidence type="ECO:0000313" key="4">
    <source>
        <dbReference type="Proteomes" id="UP000077315"/>
    </source>
</evidence>
<feature type="region of interest" description="Disordered" evidence="1">
    <location>
        <begin position="1"/>
        <end position="37"/>
    </location>
</feature>
<dbReference type="GO" id="GO:0005634">
    <property type="term" value="C:nucleus"/>
    <property type="evidence" value="ECO:0007669"/>
    <property type="project" value="TreeGrafter"/>
</dbReference>
<dbReference type="Pfam" id="PF26093">
    <property type="entry name" value="HTH_TGH"/>
    <property type="match status" value="1"/>
</dbReference>
<dbReference type="PROSITE" id="PS50174">
    <property type="entry name" value="G_PATCH"/>
    <property type="match status" value="1"/>
</dbReference>
<dbReference type="VEuPathDB" id="FungiDB:PHYBLDRAFT_188334"/>
<dbReference type="InterPro" id="IPR000467">
    <property type="entry name" value="G_patch_dom"/>
</dbReference>
<evidence type="ECO:0000256" key="1">
    <source>
        <dbReference type="SAM" id="MobiDB-lite"/>
    </source>
</evidence>
<feature type="region of interest" description="Disordered" evidence="1">
    <location>
        <begin position="732"/>
        <end position="1001"/>
    </location>
</feature>
<dbReference type="STRING" id="763407.A0A162ZXI0"/>
<dbReference type="GO" id="GO:0003723">
    <property type="term" value="F:RNA binding"/>
    <property type="evidence" value="ECO:0007669"/>
    <property type="project" value="TreeGrafter"/>
</dbReference>
<feature type="compositionally biased region" description="Low complexity" evidence="1">
    <location>
        <begin position="823"/>
        <end position="834"/>
    </location>
</feature>
<feature type="compositionally biased region" description="Basic residues" evidence="1">
    <location>
        <begin position="889"/>
        <end position="910"/>
    </location>
</feature>
<dbReference type="GeneID" id="29000391"/>
<accession>A0A162ZXI0</accession>
<dbReference type="Pfam" id="PF01585">
    <property type="entry name" value="G-patch"/>
    <property type="match status" value="1"/>
</dbReference>
<gene>
    <name evidence="3" type="ORF">PHYBLDRAFT_188334</name>
</gene>
<dbReference type="RefSeq" id="XP_018287711.1">
    <property type="nucleotide sequence ID" value="XM_018439485.1"/>
</dbReference>
<feature type="compositionally biased region" description="Basic residues" evidence="1">
    <location>
        <begin position="919"/>
        <end position="939"/>
    </location>
</feature>
<dbReference type="FunCoup" id="A0A162ZXI0">
    <property type="interactions" value="213"/>
</dbReference>
<dbReference type="GO" id="GO:0006397">
    <property type="term" value="P:mRNA processing"/>
    <property type="evidence" value="ECO:0007669"/>
    <property type="project" value="InterPro"/>
</dbReference>
<dbReference type="Pfam" id="PF07713">
    <property type="entry name" value="DUF1604"/>
    <property type="match status" value="1"/>
</dbReference>
<dbReference type="PANTHER" id="PTHR13384">
    <property type="entry name" value="G PATCH DOMAIN-CONTAINING PROTEIN 1"/>
    <property type="match status" value="1"/>
</dbReference>
<feature type="compositionally biased region" description="Polar residues" evidence="1">
    <location>
        <begin position="761"/>
        <end position="770"/>
    </location>
</feature>
<sequence>MSRLRDDDNDRRNPESFVVFGTPFPDQTERDKRAGVSDAGQFVPVWKQEARDENGRRRFHGAFTGGFSAGYYNTVGSKEGWQPSNFVSSRSSRNENKEMRPEDYMDDEDLQKSLAGAKKLVATEEFDIIGGTERELAARRKLQEEDAERGGSLGFLSSSIINMIGPPKDSVGIRLLRKLGWKPGQGIGPRMSHHQRRFKKTKDESEDEEDDDDEEGPHMSDITYAPKDTPIVDFHSKTNGRGLGYDLEKLVPQVAEMRRLRELGKHDLEGKSERSAFGVQGTSTKRAGFGLGSFEDDEDDEDVYGDGSGRDIHHSLYDDEAEANDDLTPWSSANLKRKKDTLNNSSKLRSSDGRLPLKGFIYSPESQELGKWYQPPKVPTDFDCQHRFPLDNQIDIARPQHGLSSDQRGHILGEKPVHIRSVFDYIPEKSKNQLDSAIRFITEASKPVDRSKLSGFTVIPKDVAALALKGYMPFSENIKKRARYREYLEDMMGKKSSDGQPKTELPIPEGLNYEDAMKEMEEFSKSARMYGRVNNMINSRFTSASGSHIEQNAFEGGLQTEAEWRQDNQDKQKEVVEEPVKKLSQEAEAASMKMFGQLTRSVQPFYPTKLVCKRFNVRNPHPDHVETNVSATGHSRTQAGSHQALSEDSMDSMLRKREFHPVSAPKTIQDDPALAAVIPKPSERSTDPNAPTAPSLVETVQIPEQATQAESVLDYERPSMDIFKAIFENWDDEDEEEEEEENKEENKRASDHKQPMHVGKSTPTERQNLQKYGGHENQDEDDDEDMIGPMPPPSETFTEKQISEPFRPIFNRSSTRNPESGLSQSQNQYQQQEQNEQKQKQQQPVIMSEEIIVQPFKSRALQERSKRRHISVSDDDDGNASDDRSKRDKRDKKSKKKHKDSHKHSRKRSRSPSIERSSRRDKKKSKKESSRRHDHKHSSSKFLLTFGDEEEEAEWVEKEPVVSNHKFDSSKRSDSSSKAFSHVDEQREKPQNRRMRAADLW</sequence>
<proteinExistence type="predicted"/>
<dbReference type="PANTHER" id="PTHR13384:SF19">
    <property type="entry name" value="G PATCH DOMAIN-CONTAINING PROTEIN 1"/>
    <property type="match status" value="1"/>
</dbReference>
<feature type="compositionally biased region" description="Polar residues" evidence="1">
    <location>
        <begin position="627"/>
        <end position="646"/>
    </location>
</feature>
<feature type="region of interest" description="Disordered" evidence="1">
    <location>
        <begin position="618"/>
        <end position="649"/>
    </location>
</feature>
<feature type="region of interest" description="Disordered" evidence="1">
    <location>
        <begin position="679"/>
        <end position="704"/>
    </location>
</feature>
<feature type="compositionally biased region" description="Polar residues" evidence="1">
    <location>
        <begin position="811"/>
        <end position="822"/>
    </location>
</feature>
<feature type="compositionally biased region" description="Basic and acidic residues" evidence="1">
    <location>
        <begin position="92"/>
        <end position="103"/>
    </location>
</feature>
<feature type="compositionally biased region" description="Basic and acidic residues" evidence="1">
    <location>
        <begin position="744"/>
        <end position="754"/>
    </location>
</feature>
<feature type="region of interest" description="Disordered" evidence="1">
    <location>
        <begin position="83"/>
        <end position="104"/>
    </location>
</feature>
<feature type="compositionally biased region" description="Acidic residues" evidence="1">
    <location>
        <begin position="204"/>
        <end position="215"/>
    </location>
</feature>
<dbReference type="OrthoDB" id="20507at2759"/>
<feature type="region of interest" description="Disordered" evidence="1">
    <location>
        <begin position="183"/>
        <end position="238"/>
    </location>
</feature>
<reference evidence="4" key="1">
    <citation type="submission" date="2015-06" db="EMBL/GenBank/DDBJ databases">
        <title>Expansion of signal transduction pathways in fungi by whole-genome duplication.</title>
        <authorList>
            <consortium name="DOE Joint Genome Institute"/>
            <person name="Corrochano L.M."/>
            <person name="Kuo A."/>
            <person name="Marcet-Houben M."/>
            <person name="Polaino S."/>
            <person name="Salamov A."/>
            <person name="Villalobos J.M."/>
            <person name="Alvarez M.I."/>
            <person name="Avalos J."/>
            <person name="Benito E.P."/>
            <person name="Benoit I."/>
            <person name="Burger G."/>
            <person name="Camino L.P."/>
            <person name="Canovas D."/>
            <person name="Cerda-Olmedo E."/>
            <person name="Cheng J.-F."/>
            <person name="Dominguez A."/>
            <person name="Elias M."/>
            <person name="Eslava A.P."/>
            <person name="Glaser F."/>
            <person name="Grimwood J."/>
            <person name="Gutierrez G."/>
            <person name="Heitman J."/>
            <person name="Henrissat B."/>
            <person name="Iturriaga E.A."/>
            <person name="Lang B.F."/>
            <person name="Lavin J.L."/>
            <person name="Lee S."/>
            <person name="Li W."/>
            <person name="Lindquist E."/>
            <person name="Lopez-Garcia S."/>
            <person name="Luque E.M."/>
            <person name="Marcos A.T."/>
            <person name="Martin J."/>
            <person name="McCluskey K."/>
            <person name="Medina H.R."/>
            <person name="Miralles-Duran A."/>
            <person name="Miyazaki A."/>
            <person name="Munoz-Torres E."/>
            <person name="Oguiza J.A."/>
            <person name="Ohm R."/>
            <person name="Olmedo M."/>
            <person name="Orejas M."/>
            <person name="Ortiz-Castellanos L."/>
            <person name="Pisabarro A.G."/>
            <person name="Rodriguez-Romero J."/>
            <person name="Ruiz-Herrera J."/>
            <person name="Ruiz-Vazquez R."/>
            <person name="Sanz C."/>
            <person name="Schackwitz W."/>
            <person name="Schmutz J."/>
            <person name="Shahriari M."/>
            <person name="Shelest E."/>
            <person name="Silva-Franco F."/>
            <person name="Soanes D."/>
            <person name="Syed K."/>
            <person name="Tagua V.G."/>
            <person name="Talbot N.J."/>
            <person name="Thon M."/>
            <person name="De vries R.P."/>
            <person name="Wiebenga A."/>
            <person name="Yadav J.S."/>
            <person name="Braun E.L."/>
            <person name="Baker S."/>
            <person name="Garre V."/>
            <person name="Horwitz B."/>
            <person name="Torres-Martinez S."/>
            <person name="Idnurm A."/>
            <person name="Herrera-Estrella A."/>
            <person name="Gabaldon T."/>
            <person name="Grigoriev I.V."/>
        </authorList>
    </citation>
    <scope>NUCLEOTIDE SEQUENCE [LARGE SCALE GENOMIC DNA]</scope>
    <source>
        <strain evidence="4">NRRL 1555(-)</strain>
    </source>
</reference>
<evidence type="ECO:0000259" key="2">
    <source>
        <dbReference type="PROSITE" id="PS50174"/>
    </source>
</evidence>
<feature type="domain" description="G-patch" evidence="2">
    <location>
        <begin position="168"/>
        <end position="188"/>
    </location>
</feature>
<evidence type="ECO:0000313" key="3">
    <source>
        <dbReference type="EMBL" id="OAD69671.1"/>
    </source>
</evidence>
<dbReference type="EMBL" id="KV440991">
    <property type="protein sequence ID" value="OAD69671.1"/>
    <property type="molecule type" value="Genomic_DNA"/>
</dbReference>